<dbReference type="SUPFAM" id="SSF55781">
    <property type="entry name" value="GAF domain-like"/>
    <property type="match status" value="1"/>
</dbReference>
<keyword evidence="4 5" id="KW-0804">Transcription</keyword>
<evidence type="ECO:0000313" key="9">
    <source>
        <dbReference type="Proteomes" id="UP001549055"/>
    </source>
</evidence>
<dbReference type="InterPro" id="IPR023120">
    <property type="entry name" value="WHTH_transcript_rep_HrcA_IDD"/>
</dbReference>
<dbReference type="InterPro" id="IPR036388">
    <property type="entry name" value="WH-like_DNA-bd_sf"/>
</dbReference>
<keyword evidence="2 5" id="KW-0805">Transcription regulation</keyword>
<evidence type="ECO:0000256" key="2">
    <source>
        <dbReference type="ARBA" id="ARBA00023015"/>
    </source>
</evidence>
<feature type="domain" description="Heat-inducible transcription repressor HrcA C-terminal" evidence="6">
    <location>
        <begin position="112"/>
        <end position="324"/>
    </location>
</feature>
<dbReference type="NCBIfam" id="TIGR00331">
    <property type="entry name" value="hrcA"/>
    <property type="match status" value="1"/>
</dbReference>
<comment type="caution">
    <text evidence="8">The sequence shown here is derived from an EMBL/GenBank/DDBJ whole genome shotgun (WGS) entry which is preliminary data.</text>
</comment>
<evidence type="ECO:0000256" key="5">
    <source>
        <dbReference type="HAMAP-Rule" id="MF_00081"/>
    </source>
</evidence>
<evidence type="ECO:0000313" key="8">
    <source>
        <dbReference type="EMBL" id="MET3644737.1"/>
    </source>
</evidence>
<dbReference type="Pfam" id="PF03444">
    <property type="entry name" value="WHD_HrcA"/>
    <property type="match status" value="1"/>
</dbReference>
<dbReference type="Gene3D" id="1.10.10.10">
    <property type="entry name" value="Winged helix-like DNA-binding domain superfamily/Winged helix DNA-binding domain"/>
    <property type="match status" value="1"/>
</dbReference>
<dbReference type="InterPro" id="IPR002571">
    <property type="entry name" value="HrcA"/>
</dbReference>
<name>A0ABV2JLH1_9STRE</name>
<keyword evidence="3 5" id="KW-0346">Stress response</keyword>
<comment type="function">
    <text evidence="5">Negative regulator of class I heat shock genes (grpE-dnaK-dnaJ and groELS operons). Prevents heat-shock induction of these operons.</text>
</comment>
<accession>A0ABV2JLH1</accession>
<feature type="domain" description="Winged helix-turn-helix transcription repressor HrcA DNA-binding" evidence="7">
    <location>
        <begin position="12"/>
        <end position="66"/>
    </location>
</feature>
<dbReference type="InterPro" id="IPR029016">
    <property type="entry name" value="GAF-like_dom_sf"/>
</dbReference>
<dbReference type="InterPro" id="IPR005104">
    <property type="entry name" value="WHTH_HrcA_DNA-bd"/>
</dbReference>
<dbReference type="PANTHER" id="PTHR34824">
    <property type="entry name" value="HEAT-INDUCIBLE TRANSCRIPTION REPRESSOR HRCA"/>
    <property type="match status" value="1"/>
</dbReference>
<proteinExistence type="inferred from homology"/>
<dbReference type="PIRSF" id="PIRSF005485">
    <property type="entry name" value="HrcA"/>
    <property type="match status" value="1"/>
</dbReference>
<dbReference type="Pfam" id="PF01628">
    <property type="entry name" value="HrcA"/>
    <property type="match status" value="1"/>
</dbReference>
<dbReference type="SUPFAM" id="SSF46785">
    <property type="entry name" value="Winged helix' DNA-binding domain"/>
    <property type="match status" value="1"/>
</dbReference>
<gene>
    <name evidence="5" type="primary">hrcA</name>
    <name evidence="8" type="ORF">ABID27_001364</name>
</gene>
<dbReference type="PANTHER" id="PTHR34824:SF1">
    <property type="entry name" value="HEAT-INDUCIBLE TRANSCRIPTION REPRESSOR HRCA"/>
    <property type="match status" value="1"/>
</dbReference>
<evidence type="ECO:0000256" key="1">
    <source>
        <dbReference type="ARBA" id="ARBA00022491"/>
    </source>
</evidence>
<protein>
    <recommendedName>
        <fullName evidence="5">Heat-inducible transcription repressor HrcA</fullName>
    </recommendedName>
</protein>
<dbReference type="InterPro" id="IPR021153">
    <property type="entry name" value="HrcA_C"/>
</dbReference>
<organism evidence="8 9">
    <name type="scientific">Streptococcus gallinaceus</name>
    <dbReference type="NCBI Taxonomy" id="165758"/>
    <lineage>
        <taxon>Bacteria</taxon>
        <taxon>Bacillati</taxon>
        <taxon>Bacillota</taxon>
        <taxon>Bacilli</taxon>
        <taxon>Lactobacillales</taxon>
        <taxon>Streptococcaceae</taxon>
        <taxon>Streptococcus</taxon>
    </lineage>
</organism>
<dbReference type="EMBL" id="JBEPMK010000004">
    <property type="protein sequence ID" value="MET3644737.1"/>
    <property type="molecule type" value="Genomic_DNA"/>
</dbReference>
<evidence type="ECO:0000256" key="4">
    <source>
        <dbReference type="ARBA" id="ARBA00023163"/>
    </source>
</evidence>
<evidence type="ECO:0000259" key="6">
    <source>
        <dbReference type="Pfam" id="PF01628"/>
    </source>
</evidence>
<keyword evidence="1 5" id="KW-0678">Repressor</keyword>
<dbReference type="HAMAP" id="MF_00081">
    <property type="entry name" value="HrcA"/>
    <property type="match status" value="1"/>
</dbReference>
<dbReference type="Proteomes" id="UP001549055">
    <property type="component" value="Unassembled WGS sequence"/>
</dbReference>
<dbReference type="Gene3D" id="3.30.390.60">
    <property type="entry name" value="Heat-inducible transcription repressor hrca homolog, domain 3"/>
    <property type="match status" value="1"/>
</dbReference>
<dbReference type="InterPro" id="IPR036390">
    <property type="entry name" value="WH_DNA-bd_sf"/>
</dbReference>
<reference evidence="8 9" key="1">
    <citation type="submission" date="2024-06" db="EMBL/GenBank/DDBJ databases">
        <title>Genomic Encyclopedia of Type Strains, Phase IV (KMG-IV): sequencing the most valuable type-strain genomes for metagenomic binning, comparative biology and taxonomic classification.</title>
        <authorList>
            <person name="Goeker M."/>
        </authorList>
    </citation>
    <scope>NUCLEOTIDE SEQUENCE [LARGE SCALE GENOMIC DNA]</scope>
    <source>
        <strain evidence="8 9">DSM 15349</strain>
    </source>
</reference>
<dbReference type="Gene3D" id="3.30.450.40">
    <property type="match status" value="1"/>
</dbReference>
<sequence>MLDCQKGSGGVLTQRQNDILNLIVDLFTRYHEPVGSKALQEAIASSSATIRNDMAKLEQLGLLEKAHTSSGRLPSRAGFQYFVTHSLNRELINEDDIYKVMKAFDFEAFRLEDILERANQLLAELTGFTSVLLDVEPKNQCLTSFDIVQLSSHDALAVLTLDESKPVTVQFAIPKNFLSRDLLIFKQLVDERFCGQTVLDIHYRLRTEIPQVVQKYFTTTDNVLDLMDYIFENLFQETVFISGKVASLKYSGLGIYQFLDNEQAVAFSLRNGLKEMESTKIWVGDHPEKALQDVTVIQHQFPIPYRGIAQLNLIGPVDMDYRRQMSLINIIGRVLFMKLGDYYRYLNSNHYEVH</sequence>
<keyword evidence="9" id="KW-1185">Reference proteome</keyword>
<evidence type="ECO:0000259" key="7">
    <source>
        <dbReference type="Pfam" id="PF03444"/>
    </source>
</evidence>
<comment type="similarity">
    <text evidence="5">Belongs to the HrcA family.</text>
</comment>
<evidence type="ECO:0000256" key="3">
    <source>
        <dbReference type="ARBA" id="ARBA00023016"/>
    </source>
</evidence>